<evidence type="ECO:0000256" key="14">
    <source>
        <dbReference type="RuleBase" id="RU003848"/>
    </source>
</evidence>
<evidence type="ECO:0000256" key="9">
    <source>
        <dbReference type="ARBA" id="ARBA00023310"/>
    </source>
</evidence>
<dbReference type="InterPro" id="IPR050059">
    <property type="entry name" value="ATP_synthase_B_chain"/>
</dbReference>
<keyword evidence="2 13" id="KW-0813">Transport</keyword>
<dbReference type="PANTHER" id="PTHR33445">
    <property type="entry name" value="ATP SYNTHASE SUBUNIT B', CHLOROPLASTIC"/>
    <property type="match status" value="1"/>
</dbReference>
<dbReference type="EMBL" id="BSNK01000001">
    <property type="protein sequence ID" value="GLQ23600.1"/>
    <property type="molecule type" value="Genomic_DNA"/>
</dbReference>
<keyword evidence="5 13" id="KW-0375">Hydrogen ion transport</keyword>
<evidence type="ECO:0000256" key="5">
    <source>
        <dbReference type="ARBA" id="ARBA00022781"/>
    </source>
</evidence>
<keyword evidence="7 13" id="KW-0406">Ion transport</keyword>
<comment type="similarity">
    <text evidence="1 13 14">Belongs to the ATPase B chain family.</text>
</comment>
<evidence type="ECO:0000313" key="16">
    <source>
        <dbReference type="Proteomes" id="UP001161391"/>
    </source>
</evidence>
<dbReference type="PANTHER" id="PTHR33445:SF1">
    <property type="entry name" value="ATP SYNTHASE SUBUNIT B"/>
    <property type="match status" value="1"/>
</dbReference>
<keyword evidence="13" id="KW-1003">Cell membrane</keyword>
<reference evidence="15" key="1">
    <citation type="journal article" date="2014" name="Int. J. Syst. Evol. Microbiol.">
        <title>Complete genome of a new Firmicutes species belonging to the dominant human colonic microbiota ('Ruminococcus bicirculans') reveals two chromosomes and a selective capacity to utilize plant glucans.</title>
        <authorList>
            <consortium name="NISC Comparative Sequencing Program"/>
            <person name="Wegmann U."/>
            <person name="Louis P."/>
            <person name="Goesmann A."/>
            <person name="Henrissat B."/>
            <person name="Duncan S.H."/>
            <person name="Flint H.J."/>
        </authorList>
    </citation>
    <scope>NUCLEOTIDE SEQUENCE</scope>
    <source>
        <strain evidence="15">NBRC 108219</strain>
    </source>
</reference>
<dbReference type="InterPro" id="IPR002146">
    <property type="entry name" value="ATP_synth_b/b'su_bac/chlpt"/>
</dbReference>
<evidence type="ECO:0000256" key="7">
    <source>
        <dbReference type="ARBA" id="ARBA00023065"/>
    </source>
</evidence>
<keyword evidence="4 13" id="KW-0812">Transmembrane</keyword>
<organism evidence="15 16">
    <name type="scientific">Algimonas ampicilliniresistens</name>
    <dbReference type="NCBI Taxonomy" id="1298735"/>
    <lineage>
        <taxon>Bacteria</taxon>
        <taxon>Pseudomonadati</taxon>
        <taxon>Pseudomonadota</taxon>
        <taxon>Alphaproteobacteria</taxon>
        <taxon>Maricaulales</taxon>
        <taxon>Robiginitomaculaceae</taxon>
        <taxon>Algimonas</taxon>
    </lineage>
</organism>
<comment type="function">
    <text evidence="10 13">F(1)F(0) ATP synthase produces ATP from ADP in the presence of a proton or sodium gradient. F-type ATPases consist of two structural domains, F(1) containing the extramembraneous catalytic core and F(0) containing the membrane proton channel, linked together by a central stalk and a peripheral stalk. During catalysis, ATP synthesis in the catalytic domain of F(1) is coupled via a rotary mechanism of the central stalk subunits to proton translocation.</text>
</comment>
<keyword evidence="9 13" id="KW-0066">ATP synthesis</keyword>
<dbReference type="CDD" id="cd06503">
    <property type="entry name" value="ATP-synt_Fo_b"/>
    <property type="match status" value="1"/>
</dbReference>
<evidence type="ECO:0000256" key="8">
    <source>
        <dbReference type="ARBA" id="ARBA00023136"/>
    </source>
</evidence>
<evidence type="ECO:0000256" key="12">
    <source>
        <dbReference type="ARBA" id="ARBA00037847"/>
    </source>
</evidence>
<protein>
    <recommendedName>
        <fullName evidence="13">ATP synthase subunit b</fullName>
    </recommendedName>
    <alternativeName>
        <fullName evidence="13">ATP synthase F(0) sector subunit b</fullName>
    </alternativeName>
    <alternativeName>
        <fullName evidence="13">ATPase subunit I</fullName>
    </alternativeName>
    <alternativeName>
        <fullName evidence="13">F-type ATPase subunit b</fullName>
        <shortName evidence="13">F-ATPase subunit b</shortName>
    </alternativeName>
</protein>
<accession>A0ABQ5VAB7</accession>
<dbReference type="Pfam" id="PF00430">
    <property type="entry name" value="ATP-synt_B"/>
    <property type="match status" value="1"/>
</dbReference>
<sequence>MAAETTYIDGEHAAEAASGLPQLDISTWTSQIFWLVLTFAVLYFALSRFILPNLRDTIGNRTDRIADDLDSASRMKLEAEEAEKAYEQSLRDARAKASNVAESTRQSLDAEIQTELDAADAEADRESQLAETRIREIKQTALSNIDAVASDVAGALVTKLTGKTVTDAALKAAVKKA</sequence>
<evidence type="ECO:0000313" key="15">
    <source>
        <dbReference type="EMBL" id="GLQ23600.1"/>
    </source>
</evidence>
<evidence type="ECO:0000256" key="1">
    <source>
        <dbReference type="ARBA" id="ARBA00005513"/>
    </source>
</evidence>
<feature type="transmembrane region" description="Helical" evidence="13">
    <location>
        <begin position="32"/>
        <end position="51"/>
    </location>
</feature>
<evidence type="ECO:0000256" key="3">
    <source>
        <dbReference type="ARBA" id="ARBA00022547"/>
    </source>
</evidence>
<name>A0ABQ5VAB7_9PROT</name>
<dbReference type="RefSeq" id="WP_284389175.1">
    <property type="nucleotide sequence ID" value="NZ_BSNK01000001.1"/>
</dbReference>
<gene>
    <name evidence="15" type="primary">atpF2</name>
    <name evidence="13" type="synonym">atpF</name>
    <name evidence="15" type="ORF">GCM10007853_14740</name>
</gene>
<keyword evidence="16" id="KW-1185">Reference proteome</keyword>
<keyword evidence="8 13" id="KW-0472">Membrane</keyword>
<evidence type="ECO:0000256" key="13">
    <source>
        <dbReference type="HAMAP-Rule" id="MF_01398"/>
    </source>
</evidence>
<reference evidence="15" key="2">
    <citation type="submission" date="2023-01" db="EMBL/GenBank/DDBJ databases">
        <title>Draft genome sequence of Algimonas ampicilliniresistens strain NBRC 108219.</title>
        <authorList>
            <person name="Sun Q."/>
            <person name="Mori K."/>
        </authorList>
    </citation>
    <scope>NUCLEOTIDE SEQUENCE</scope>
    <source>
        <strain evidence="15">NBRC 108219</strain>
    </source>
</reference>
<dbReference type="Gene3D" id="6.10.250.1580">
    <property type="match status" value="1"/>
</dbReference>
<evidence type="ECO:0000256" key="2">
    <source>
        <dbReference type="ARBA" id="ARBA00022448"/>
    </source>
</evidence>
<dbReference type="HAMAP" id="MF_01398">
    <property type="entry name" value="ATP_synth_b_bprime"/>
    <property type="match status" value="1"/>
</dbReference>
<evidence type="ECO:0000256" key="11">
    <source>
        <dbReference type="ARBA" id="ARBA00025614"/>
    </source>
</evidence>
<comment type="caution">
    <text evidence="15">The sequence shown here is derived from an EMBL/GenBank/DDBJ whole genome shotgun (WGS) entry which is preliminary data.</text>
</comment>
<evidence type="ECO:0000256" key="4">
    <source>
        <dbReference type="ARBA" id="ARBA00022692"/>
    </source>
</evidence>
<proteinExistence type="inferred from homology"/>
<keyword evidence="3 13" id="KW-0138">CF(0)</keyword>
<comment type="subunit">
    <text evidence="13">F-type ATPases have 2 components, F(1) - the catalytic core - and F(0) - the membrane proton channel. F(1) has five subunits: alpha(3), beta(3), gamma(1), delta(1), epsilon(1). F(0) has three main subunits: a(1), b(2) and c(10-14). The alpha and beta chains form an alternating ring which encloses part of the gamma chain. F(1) is attached to F(0) by a central stalk formed by the gamma and epsilon chains, while a peripheral stalk is formed by the delta and b chains.</text>
</comment>
<evidence type="ECO:0000256" key="6">
    <source>
        <dbReference type="ARBA" id="ARBA00022989"/>
    </source>
</evidence>
<evidence type="ECO:0000256" key="10">
    <source>
        <dbReference type="ARBA" id="ARBA00025198"/>
    </source>
</evidence>
<keyword evidence="6 13" id="KW-1133">Transmembrane helix</keyword>
<comment type="function">
    <text evidence="11">Component of the F(0) channel, it forms part of the peripheral stalk, linking F(1) to F(0). The b'-subunit is a diverged and duplicated form of b found in plants and photosynthetic bacteria.</text>
</comment>
<dbReference type="Proteomes" id="UP001161391">
    <property type="component" value="Unassembled WGS sequence"/>
</dbReference>
<comment type="subcellular location">
    <subcellularLocation>
        <location evidence="13">Cell membrane</location>
        <topology evidence="13">Single-pass membrane protein</topology>
    </subcellularLocation>
    <subcellularLocation>
        <location evidence="12">Endomembrane system</location>
        <topology evidence="12">Single-pass membrane protein</topology>
    </subcellularLocation>
</comment>